<evidence type="ECO:0000313" key="6">
    <source>
        <dbReference type="EMBL" id="KAK8891577.1"/>
    </source>
</evidence>
<dbReference type="EMBL" id="JAPFFF010000004">
    <property type="protein sequence ID" value="KAK8891577.1"/>
    <property type="molecule type" value="Genomic_DNA"/>
</dbReference>
<keyword evidence="3 4" id="KW-0539">Nucleus</keyword>
<feature type="domain" description="YEATS" evidence="5">
    <location>
        <begin position="1"/>
        <end position="135"/>
    </location>
</feature>
<keyword evidence="2" id="KW-0804">Transcription</keyword>
<protein>
    <recommendedName>
        <fullName evidence="5">YEATS domain-containing protein</fullName>
    </recommendedName>
</protein>
<keyword evidence="1" id="KW-0805">Transcription regulation</keyword>
<accession>A0ABR2KKB6</accession>
<reference evidence="6 7" key="1">
    <citation type="submission" date="2024-04" db="EMBL/GenBank/DDBJ databases">
        <title>Tritrichomonas musculus Genome.</title>
        <authorList>
            <person name="Alves-Ferreira E."/>
            <person name="Grigg M."/>
            <person name="Lorenzi H."/>
            <person name="Galac M."/>
        </authorList>
    </citation>
    <scope>NUCLEOTIDE SEQUENCE [LARGE SCALE GENOMIC DNA]</scope>
    <source>
        <strain evidence="6 7">EAF2021</strain>
    </source>
</reference>
<evidence type="ECO:0000259" key="5">
    <source>
        <dbReference type="PROSITE" id="PS51037"/>
    </source>
</evidence>
<evidence type="ECO:0000313" key="7">
    <source>
        <dbReference type="Proteomes" id="UP001470230"/>
    </source>
</evidence>
<sequence length="221" mass="25784">MNLVIEKQVVVGHLARRLAKPTESKTHHWEIFLYSPTGEDLTKWIEKCVFHLHESFEQPERTYTREPYIVSEDGWGEFEAQIEIFPIAKVIPFTLIHIITFPAKTSTKPALIVRRQEAVVFRNPPPLLYEGLTQAAFTWNRFKKIKKQPKANDAEYVEEPSSDYYLEKKWLTTVSEVSKDIRNEIQILKGKHREHLDKITVLIEQIRKTSPDIAEAASLFL</sequence>
<evidence type="ECO:0000256" key="4">
    <source>
        <dbReference type="PROSITE-ProRule" id="PRU00376"/>
    </source>
</evidence>
<dbReference type="PROSITE" id="PS51037">
    <property type="entry name" value="YEATS"/>
    <property type="match status" value="1"/>
</dbReference>
<dbReference type="Pfam" id="PF03366">
    <property type="entry name" value="YEATS"/>
    <property type="match status" value="1"/>
</dbReference>
<keyword evidence="7" id="KW-1185">Reference proteome</keyword>
<gene>
    <name evidence="6" type="ORF">M9Y10_028790</name>
</gene>
<comment type="subcellular location">
    <subcellularLocation>
        <location evidence="4">Nucleus</location>
    </subcellularLocation>
</comment>
<proteinExistence type="predicted"/>
<dbReference type="PANTHER" id="PTHR47573:SF1">
    <property type="entry name" value="PROTEIN AF-9 HOMOLOG"/>
    <property type="match status" value="1"/>
</dbReference>
<dbReference type="CDD" id="cd16887">
    <property type="entry name" value="YEATS"/>
    <property type="match status" value="1"/>
</dbReference>
<evidence type="ECO:0000256" key="1">
    <source>
        <dbReference type="ARBA" id="ARBA00023015"/>
    </source>
</evidence>
<dbReference type="InterPro" id="IPR038704">
    <property type="entry name" value="YEAST_sf"/>
</dbReference>
<organism evidence="6 7">
    <name type="scientific">Tritrichomonas musculus</name>
    <dbReference type="NCBI Taxonomy" id="1915356"/>
    <lineage>
        <taxon>Eukaryota</taxon>
        <taxon>Metamonada</taxon>
        <taxon>Parabasalia</taxon>
        <taxon>Tritrichomonadida</taxon>
        <taxon>Tritrichomonadidae</taxon>
        <taxon>Tritrichomonas</taxon>
    </lineage>
</organism>
<dbReference type="PANTHER" id="PTHR47573">
    <property type="entry name" value="PROTEIN AF-9 HOMOLOG"/>
    <property type="match status" value="1"/>
</dbReference>
<evidence type="ECO:0000256" key="3">
    <source>
        <dbReference type="ARBA" id="ARBA00023242"/>
    </source>
</evidence>
<dbReference type="InterPro" id="IPR005033">
    <property type="entry name" value="YEATS"/>
</dbReference>
<comment type="caution">
    <text evidence="6">The sequence shown here is derived from an EMBL/GenBank/DDBJ whole genome shotgun (WGS) entry which is preliminary data.</text>
</comment>
<dbReference type="Gene3D" id="2.60.40.1970">
    <property type="entry name" value="YEATS domain"/>
    <property type="match status" value="1"/>
</dbReference>
<evidence type="ECO:0000256" key="2">
    <source>
        <dbReference type="ARBA" id="ARBA00023163"/>
    </source>
</evidence>
<name>A0ABR2KKB6_9EUKA</name>
<dbReference type="InterPro" id="IPR055129">
    <property type="entry name" value="YEATS_dom"/>
</dbReference>
<dbReference type="Proteomes" id="UP001470230">
    <property type="component" value="Unassembled WGS sequence"/>
</dbReference>